<reference evidence="3" key="1">
    <citation type="submission" date="2021-01" db="UniProtKB">
        <authorList>
            <consortium name="EnsemblPlants"/>
        </authorList>
    </citation>
    <scope>IDENTIFICATION</scope>
</reference>
<evidence type="ECO:0000313" key="4">
    <source>
        <dbReference type="Proteomes" id="UP000594263"/>
    </source>
</evidence>
<keyword evidence="4" id="KW-1185">Reference proteome</keyword>
<dbReference type="AlphaFoldDB" id="A0A7N0VNI6"/>
<dbReference type="OMA" id="MIPITHH"/>
<evidence type="ECO:0000256" key="1">
    <source>
        <dbReference type="SAM" id="MobiDB-lite"/>
    </source>
</evidence>
<dbReference type="Pfam" id="PF14309">
    <property type="entry name" value="DUF4378"/>
    <property type="match status" value="1"/>
</dbReference>
<dbReference type="InterPro" id="IPR025486">
    <property type="entry name" value="DUF4378"/>
</dbReference>
<dbReference type="EnsemblPlants" id="Kaladp1314s0004.1.v1.1">
    <property type="protein sequence ID" value="Kaladp1314s0004.1.v1.1"/>
    <property type="gene ID" value="Kaladp1314s0004.v1.1"/>
</dbReference>
<evidence type="ECO:0000259" key="2">
    <source>
        <dbReference type="Pfam" id="PF14309"/>
    </source>
</evidence>
<dbReference type="Gramene" id="Kaladp1314s0004.1.v1.1">
    <property type="protein sequence ID" value="Kaladp1314s0004.1.v1.1"/>
    <property type="gene ID" value="Kaladp1314s0004.v1.1"/>
</dbReference>
<feature type="domain" description="DUF4378" evidence="2">
    <location>
        <begin position="449"/>
        <end position="538"/>
    </location>
</feature>
<feature type="region of interest" description="Disordered" evidence="1">
    <location>
        <begin position="126"/>
        <end position="182"/>
    </location>
</feature>
<feature type="compositionally biased region" description="Polar residues" evidence="1">
    <location>
        <begin position="156"/>
        <end position="182"/>
    </location>
</feature>
<organism evidence="3 4">
    <name type="scientific">Kalanchoe fedtschenkoi</name>
    <name type="common">Lavender scallops</name>
    <name type="synonym">South American air plant</name>
    <dbReference type="NCBI Taxonomy" id="63787"/>
    <lineage>
        <taxon>Eukaryota</taxon>
        <taxon>Viridiplantae</taxon>
        <taxon>Streptophyta</taxon>
        <taxon>Embryophyta</taxon>
        <taxon>Tracheophyta</taxon>
        <taxon>Spermatophyta</taxon>
        <taxon>Magnoliopsida</taxon>
        <taxon>eudicotyledons</taxon>
        <taxon>Gunneridae</taxon>
        <taxon>Pentapetalae</taxon>
        <taxon>Saxifragales</taxon>
        <taxon>Crassulaceae</taxon>
        <taxon>Kalanchoe</taxon>
    </lineage>
</organism>
<dbReference type="PANTHER" id="PTHR21726:SF57">
    <property type="entry name" value="SERINE-RICH ADHESIN FOR PLATELETS-LIKE PROTEIN"/>
    <property type="match status" value="1"/>
</dbReference>
<dbReference type="Proteomes" id="UP000594263">
    <property type="component" value="Unplaced"/>
</dbReference>
<accession>A0A7N0VNI6</accession>
<protein>
    <recommendedName>
        <fullName evidence="2">DUF4378 domain-containing protein</fullName>
    </recommendedName>
</protein>
<proteinExistence type="predicted"/>
<evidence type="ECO:0000313" key="3">
    <source>
        <dbReference type="EnsemblPlants" id="Kaladp1314s0004.1.v1.1"/>
    </source>
</evidence>
<dbReference type="PANTHER" id="PTHR21726">
    <property type="entry name" value="PHOSPHATIDYLINOSITOL N-ACETYLGLUCOSAMINYLTRANSFERASE SUBUNIT P DOWN SYNDROME CRITICAL REGION PROTEIN 5 -RELATED"/>
    <property type="match status" value="1"/>
</dbReference>
<sequence length="543" mass="60490">MTPQKIHGRPIERSQTEILPLRSAKMIPITHHKLLSPIKSPQFTPTKNAFYIMEAASKMIDPNPRTAVHGRMASQASPSIPLRIRDLKDRMEASQKSLILQKAKVNAVRSNANRKEAMTLNGSVDVPKMKAPMSSVRSSPDSTRIRGKVGPRSEVVRSNAQRRGGPPSSSTKNFPSKVFNESVSKHDKTSRITKLLLCSKSSTTISDLQGLNTTGRKKKRFFTVLFGPTVSVALEGSVDEDDVAATDTVKQYSMSKGMKTHQQKRPKSETNHSEDMMFDMVLVSKDGKSIQCKAVIDGSSSWGLGNNKDVMDVISFTFATPIKKPVSRSEDTGHVMGGGQPNGGGSYNLPNTKMLNLSPLRFNGIGVDALSILLDQKLKELTCRIDSFSGTFNESQETSFQDSVPSSKVIRTSSDEYNNTCQYCGLYFAHRATGDFHTGTKESTKLVRHPGRRRPHKLERKLMFDCILELTNHRCKQLTTGCCRTWRKWSTFSQLAGSFSNELCKEIRSWKNMEELMVDEVVEREMSSGLGRWVDFDIALLVN</sequence>
<name>A0A7N0VNI6_KALFE</name>